<evidence type="ECO:0000256" key="6">
    <source>
        <dbReference type="ARBA" id="ARBA00022842"/>
    </source>
</evidence>
<evidence type="ECO:0000256" key="2">
    <source>
        <dbReference type="ARBA" id="ARBA00006220"/>
    </source>
</evidence>
<dbReference type="PANTHER" id="PTHR10286">
    <property type="entry name" value="INORGANIC PYROPHOSPHATASE"/>
    <property type="match status" value="1"/>
</dbReference>
<organism evidence="7">
    <name type="scientific">Fonticula alba</name>
    <name type="common">Slime mold</name>
    <dbReference type="NCBI Taxonomy" id="691883"/>
    <lineage>
        <taxon>Eukaryota</taxon>
        <taxon>Rotosphaerida</taxon>
        <taxon>Fonticulaceae</taxon>
        <taxon>Fonticula</taxon>
    </lineage>
</organism>
<dbReference type="OMA" id="ESTEYWI"/>
<dbReference type="SUPFAM" id="SSF50324">
    <property type="entry name" value="Inorganic pyrophosphatase"/>
    <property type="match status" value="1"/>
</dbReference>
<dbReference type="GeneID" id="20525665"/>
<comment type="similarity">
    <text evidence="2">Belongs to the PPase family.</text>
</comment>
<dbReference type="OrthoDB" id="1608002at2759"/>
<sequence>MSDGDPIDLVELSFEPFPIGAVCNVRVLGAIGLVDQGECDWKVLCIRLDEPQASQPAPVASDATADSLLEQHTAKLNHHTLHTVDDVPPEIIQRVIEWYRDYKTIEGKPSNSYVPNTEEPARGFVFSKDQTARILAHAHQDWCGRQREPIQQ</sequence>
<dbReference type="eggNOG" id="KOG1626">
    <property type="taxonomic scope" value="Eukaryota"/>
</dbReference>
<dbReference type="GO" id="GO:0006796">
    <property type="term" value="P:phosphate-containing compound metabolic process"/>
    <property type="evidence" value="ECO:0007669"/>
    <property type="project" value="InterPro"/>
</dbReference>
<protein>
    <recommendedName>
        <fullName evidence="3">inorganic diphosphatase</fullName>
        <ecNumber evidence="3">3.6.1.1</ecNumber>
    </recommendedName>
</protein>
<keyword evidence="8" id="KW-1185">Reference proteome</keyword>
<keyword evidence="5" id="KW-0378">Hydrolase</keyword>
<keyword evidence="4" id="KW-0479">Metal-binding</keyword>
<dbReference type="Pfam" id="PF00719">
    <property type="entry name" value="Pyrophosphatase"/>
    <property type="match status" value="1"/>
</dbReference>
<gene>
    <name evidence="7" type="ORF">H696_00940</name>
</gene>
<dbReference type="Proteomes" id="UP000030693">
    <property type="component" value="Unassembled WGS sequence"/>
</dbReference>
<dbReference type="EMBL" id="KB932201">
    <property type="protein sequence ID" value="KCV73402.1"/>
    <property type="molecule type" value="Genomic_DNA"/>
</dbReference>
<evidence type="ECO:0000256" key="3">
    <source>
        <dbReference type="ARBA" id="ARBA00012146"/>
    </source>
</evidence>
<evidence type="ECO:0000313" key="8">
    <source>
        <dbReference type="Proteomes" id="UP000030693"/>
    </source>
</evidence>
<keyword evidence="6" id="KW-0460">Magnesium</keyword>
<dbReference type="RefSeq" id="XP_009493103.1">
    <property type="nucleotide sequence ID" value="XM_009494828.1"/>
</dbReference>
<accession>A0A058ZIQ8</accession>
<dbReference type="InterPro" id="IPR036649">
    <property type="entry name" value="Pyrophosphatase_sf"/>
</dbReference>
<name>A0A058ZIQ8_FONAL</name>
<comment type="cofactor">
    <cofactor evidence="1">
        <name>Mg(2+)</name>
        <dbReference type="ChEBI" id="CHEBI:18420"/>
    </cofactor>
</comment>
<evidence type="ECO:0000256" key="1">
    <source>
        <dbReference type="ARBA" id="ARBA00001946"/>
    </source>
</evidence>
<evidence type="ECO:0000256" key="5">
    <source>
        <dbReference type="ARBA" id="ARBA00022801"/>
    </source>
</evidence>
<dbReference type="AlphaFoldDB" id="A0A058ZIQ8"/>
<dbReference type="InterPro" id="IPR008162">
    <property type="entry name" value="Pyrophosphatase"/>
</dbReference>
<dbReference type="STRING" id="691883.A0A058ZIQ8"/>
<dbReference type="GO" id="GO:0000287">
    <property type="term" value="F:magnesium ion binding"/>
    <property type="evidence" value="ECO:0007669"/>
    <property type="project" value="InterPro"/>
</dbReference>
<reference evidence="7" key="1">
    <citation type="submission" date="2013-04" db="EMBL/GenBank/DDBJ databases">
        <title>The Genome Sequence of Fonticula alba ATCC 38817.</title>
        <authorList>
            <consortium name="The Broad Institute Genomics Platform"/>
            <person name="Russ C."/>
            <person name="Cuomo C."/>
            <person name="Burger G."/>
            <person name="Gray M.W."/>
            <person name="Holland P.W.H."/>
            <person name="King N."/>
            <person name="Lang F.B.F."/>
            <person name="Roger A.J."/>
            <person name="Ruiz-Trillo I."/>
            <person name="Brown M."/>
            <person name="Walker B."/>
            <person name="Young S."/>
            <person name="Zeng Q."/>
            <person name="Gargeya S."/>
            <person name="Fitzgerald M."/>
            <person name="Haas B."/>
            <person name="Abouelleil A."/>
            <person name="Allen A.W."/>
            <person name="Alvarado L."/>
            <person name="Arachchi H.M."/>
            <person name="Berlin A.M."/>
            <person name="Chapman S.B."/>
            <person name="Gainer-Dewar J."/>
            <person name="Goldberg J."/>
            <person name="Griggs A."/>
            <person name="Gujja S."/>
            <person name="Hansen M."/>
            <person name="Howarth C."/>
            <person name="Imamovic A."/>
            <person name="Ireland A."/>
            <person name="Larimer J."/>
            <person name="McCowan C."/>
            <person name="Murphy C."/>
            <person name="Pearson M."/>
            <person name="Poon T.W."/>
            <person name="Priest M."/>
            <person name="Roberts A."/>
            <person name="Saif S."/>
            <person name="Shea T."/>
            <person name="Sisk P."/>
            <person name="Sykes S."/>
            <person name="Wortman J."/>
            <person name="Nusbaum C."/>
            <person name="Birren B."/>
        </authorList>
    </citation>
    <scope>NUCLEOTIDE SEQUENCE [LARGE SCALE GENOMIC DNA]</scope>
    <source>
        <strain evidence="7">ATCC 38817</strain>
    </source>
</reference>
<dbReference type="GO" id="GO:0005737">
    <property type="term" value="C:cytoplasm"/>
    <property type="evidence" value="ECO:0007669"/>
    <property type="project" value="InterPro"/>
</dbReference>
<dbReference type="GO" id="GO:0004427">
    <property type="term" value="F:inorganic diphosphate phosphatase activity"/>
    <property type="evidence" value="ECO:0007669"/>
    <property type="project" value="UniProtKB-EC"/>
</dbReference>
<dbReference type="Gene3D" id="3.90.80.10">
    <property type="entry name" value="Inorganic pyrophosphatase"/>
    <property type="match status" value="1"/>
</dbReference>
<proteinExistence type="inferred from homology"/>
<dbReference type="EC" id="3.6.1.1" evidence="3"/>
<evidence type="ECO:0000256" key="4">
    <source>
        <dbReference type="ARBA" id="ARBA00022723"/>
    </source>
</evidence>
<evidence type="ECO:0000313" key="7">
    <source>
        <dbReference type="EMBL" id="KCV73402.1"/>
    </source>
</evidence>